<name>A0A9W9JQA9_9EURO</name>
<reference evidence="3" key="2">
    <citation type="journal article" date="2023" name="IMA Fungus">
        <title>Comparative genomic study of the Penicillium genus elucidates a diverse pangenome and 15 lateral gene transfer events.</title>
        <authorList>
            <person name="Petersen C."/>
            <person name="Sorensen T."/>
            <person name="Nielsen M.R."/>
            <person name="Sondergaard T.E."/>
            <person name="Sorensen J.L."/>
            <person name="Fitzpatrick D.A."/>
            <person name="Frisvad J.C."/>
            <person name="Nielsen K.L."/>
        </authorList>
    </citation>
    <scope>NUCLEOTIDE SEQUENCE</scope>
    <source>
        <strain evidence="3">IBT 15544</strain>
    </source>
</reference>
<dbReference type="GO" id="GO:0070072">
    <property type="term" value="P:vacuolar proton-transporting V-type ATPase complex assembly"/>
    <property type="evidence" value="ECO:0007669"/>
    <property type="project" value="InterPro"/>
</dbReference>
<feature type="compositionally biased region" description="Basic and acidic residues" evidence="2">
    <location>
        <begin position="135"/>
        <end position="156"/>
    </location>
</feature>
<evidence type="ECO:0000256" key="1">
    <source>
        <dbReference type="ARBA" id="ARBA00093634"/>
    </source>
</evidence>
<proteinExistence type="predicted"/>
<evidence type="ECO:0000313" key="3">
    <source>
        <dbReference type="EMBL" id="KAJ5198286.1"/>
    </source>
</evidence>
<feature type="compositionally biased region" description="Acidic residues" evidence="2">
    <location>
        <begin position="100"/>
        <end position="116"/>
    </location>
</feature>
<dbReference type="OrthoDB" id="408631at2759"/>
<keyword evidence="4" id="KW-1185">Reference proteome</keyword>
<gene>
    <name evidence="3" type="ORF">N7498_007403</name>
</gene>
<accession>A0A9W9JQA9</accession>
<dbReference type="EMBL" id="JAPQKR010000014">
    <property type="protein sequence ID" value="KAJ5198286.1"/>
    <property type="molecule type" value="Genomic_DNA"/>
</dbReference>
<evidence type="ECO:0000313" key="4">
    <source>
        <dbReference type="Proteomes" id="UP001150904"/>
    </source>
</evidence>
<dbReference type="PANTHER" id="PTHR31996">
    <property type="entry name" value="COILED-COIL DOMAIN-CONTAINING PROTEIN 115"/>
    <property type="match status" value="1"/>
</dbReference>
<feature type="compositionally biased region" description="Pro residues" evidence="2">
    <location>
        <begin position="1"/>
        <end position="10"/>
    </location>
</feature>
<dbReference type="InterPro" id="IPR040357">
    <property type="entry name" value="Vma22/CCDC115"/>
</dbReference>
<dbReference type="GO" id="GO:1990871">
    <property type="term" value="C:Vma12-Vma22 assembly complex"/>
    <property type="evidence" value="ECO:0007669"/>
    <property type="project" value="TreeGrafter"/>
</dbReference>
<feature type="region of interest" description="Disordered" evidence="2">
    <location>
        <begin position="92"/>
        <end position="200"/>
    </location>
</feature>
<reference evidence="3" key="1">
    <citation type="submission" date="2022-12" db="EMBL/GenBank/DDBJ databases">
        <authorList>
            <person name="Petersen C."/>
        </authorList>
    </citation>
    <scope>NUCLEOTIDE SEQUENCE</scope>
    <source>
        <strain evidence="3">IBT 15544</strain>
    </source>
</reference>
<feature type="region of interest" description="Disordered" evidence="2">
    <location>
        <begin position="1"/>
        <end position="26"/>
    </location>
</feature>
<sequence>MPQIPTPPVSRPGSENPEAELKPAEASSELLASLDTLLEQYLHLLDRQQKLQSGFSKQLSSGFLALAHANYTCPPGRRYGRDYYDERMKTNKKISIQTEQDVDEAEDTPDSLEEAETPASNDLLYNFHIQSISNREAEKTDEKEDAEKLPVEDKQTEAPSQQEEIPTKQTSDTTSSAAENSSAVVDTDNAVEEPKKPHKKFRSDDPIYWYGILVPPSLRSAQKSFTEGVRTQVPALAGTIVEMRALEHKITQLRAKLESST</sequence>
<dbReference type="AlphaFoldDB" id="A0A9W9JQA9"/>
<dbReference type="GeneID" id="83181766"/>
<evidence type="ECO:0000256" key="2">
    <source>
        <dbReference type="SAM" id="MobiDB-lite"/>
    </source>
</evidence>
<feature type="compositionally biased region" description="Polar residues" evidence="2">
    <location>
        <begin position="157"/>
        <end position="184"/>
    </location>
</feature>
<dbReference type="RefSeq" id="XP_058306714.1">
    <property type="nucleotide sequence ID" value="XM_058454465.1"/>
</dbReference>
<dbReference type="Proteomes" id="UP001150904">
    <property type="component" value="Unassembled WGS sequence"/>
</dbReference>
<comment type="caution">
    <text evidence="3">The sequence shown here is derived from an EMBL/GenBank/DDBJ whole genome shotgun (WGS) entry which is preliminary data.</text>
</comment>
<organism evidence="3 4">
    <name type="scientific">Penicillium cinerascens</name>
    <dbReference type="NCBI Taxonomy" id="70096"/>
    <lineage>
        <taxon>Eukaryota</taxon>
        <taxon>Fungi</taxon>
        <taxon>Dikarya</taxon>
        <taxon>Ascomycota</taxon>
        <taxon>Pezizomycotina</taxon>
        <taxon>Eurotiomycetes</taxon>
        <taxon>Eurotiomycetidae</taxon>
        <taxon>Eurotiales</taxon>
        <taxon>Aspergillaceae</taxon>
        <taxon>Penicillium</taxon>
    </lineage>
</organism>
<dbReference type="Pfam" id="PF21730">
    <property type="entry name" value="Vma22_CCDC115"/>
    <property type="match status" value="1"/>
</dbReference>
<protein>
    <recommendedName>
        <fullName evidence="1">Vacuolar ATPase assembly protein VMA22</fullName>
    </recommendedName>
</protein>
<dbReference type="GO" id="GO:0051082">
    <property type="term" value="F:unfolded protein binding"/>
    <property type="evidence" value="ECO:0007669"/>
    <property type="project" value="TreeGrafter"/>
</dbReference>
<dbReference type="PANTHER" id="PTHR31996:SF2">
    <property type="entry name" value="COILED-COIL DOMAIN-CONTAINING PROTEIN 115"/>
    <property type="match status" value="1"/>
</dbReference>